<proteinExistence type="predicted"/>
<organism evidence="1 2">
    <name type="scientific">Trichinella patagoniensis</name>
    <dbReference type="NCBI Taxonomy" id="990121"/>
    <lineage>
        <taxon>Eukaryota</taxon>
        <taxon>Metazoa</taxon>
        <taxon>Ecdysozoa</taxon>
        <taxon>Nematoda</taxon>
        <taxon>Enoplea</taxon>
        <taxon>Dorylaimia</taxon>
        <taxon>Trichinellida</taxon>
        <taxon>Trichinellidae</taxon>
        <taxon>Trichinella</taxon>
    </lineage>
</organism>
<sequence>MGKMGNTTITWKKSISKLVDTKIPQFVRMNYLVKLRKAISCLRLSGGTFLVYDGKEYKLGYTGKRMKN</sequence>
<name>A0A0V0ZET5_9BILA</name>
<evidence type="ECO:0000313" key="2">
    <source>
        <dbReference type="Proteomes" id="UP000054783"/>
    </source>
</evidence>
<reference evidence="1 2" key="1">
    <citation type="submission" date="2015-01" db="EMBL/GenBank/DDBJ databases">
        <title>Evolution of Trichinella species and genotypes.</title>
        <authorList>
            <person name="Korhonen P.K."/>
            <person name="Edoardo P."/>
            <person name="Giuseppe L.R."/>
            <person name="Gasser R.B."/>
        </authorList>
    </citation>
    <scope>NUCLEOTIDE SEQUENCE [LARGE SCALE GENOMIC DNA]</scope>
    <source>
        <strain evidence="1">ISS2496</strain>
    </source>
</reference>
<evidence type="ECO:0000313" key="1">
    <source>
        <dbReference type="EMBL" id="KRY10984.1"/>
    </source>
</evidence>
<comment type="caution">
    <text evidence="1">The sequence shown here is derived from an EMBL/GenBank/DDBJ whole genome shotgun (WGS) entry which is preliminary data.</text>
</comment>
<dbReference type="EMBL" id="JYDQ01000210">
    <property type="protein sequence ID" value="KRY10984.1"/>
    <property type="molecule type" value="Genomic_DNA"/>
</dbReference>
<protein>
    <submittedName>
        <fullName evidence="1">Uncharacterized protein</fullName>
    </submittedName>
</protein>
<accession>A0A0V0ZET5</accession>
<gene>
    <name evidence="1" type="ORF">T12_14767</name>
</gene>
<dbReference type="AlphaFoldDB" id="A0A0V0ZET5"/>
<keyword evidence="2" id="KW-1185">Reference proteome</keyword>
<dbReference type="Proteomes" id="UP000054783">
    <property type="component" value="Unassembled WGS sequence"/>
</dbReference>